<evidence type="ECO:0000256" key="4">
    <source>
        <dbReference type="ARBA" id="ARBA00022989"/>
    </source>
</evidence>
<keyword evidence="3 10" id="KW-0812">Transmembrane</keyword>
<sequence length="88" mass="9572">IVGCFLLTFNIYGLDLVIDLPNWLILGFGTGVVGAFTTFSTFALLVVQQMQQPLVATGFLILNLVGGFFTALLGYGAARLMDRGKRVW</sequence>
<evidence type="ECO:0000256" key="5">
    <source>
        <dbReference type="ARBA" id="ARBA00023136"/>
    </source>
</evidence>
<evidence type="ECO:0000256" key="2">
    <source>
        <dbReference type="ARBA" id="ARBA00022475"/>
    </source>
</evidence>
<keyword evidence="5 10" id="KW-0472">Membrane</keyword>
<gene>
    <name evidence="11" type="ORF">HMPREF9103_01738</name>
</gene>
<keyword evidence="6" id="KW-0813">Transport</keyword>
<dbReference type="GO" id="GO:0034220">
    <property type="term" value="P:monoatomic ion transmembrane transport"/>
    <property type="evidence" value="ECO:0007669"/>
    <property type="project" value="UniProtKB-KW"/>
</dbReference>
<organism evidence="11 12">
    <name type="scientific">Lentilactobacillus parafarraginis F0439</name>
    <dbReference type="NCBI Taxonomy" id="797515"/>
    <lineage>
        <taxon>Bacteria</taxon>
        <taxon>Bacillati</taxon>
        <taxon>Bacillota</taxon>
        <taxon>Bacilli</taxon>
        <taxon>Lactobacillales</taxon>
        <taxon>Lactobacillaceae</taxon>
        <taxon>Lentilactobacillus</taxon>
    </lineage>
</organism>
<evidence type="ECO:0000256" key="9">
    <source>
        <dbReference type="ARBA" id="ARBA00049940"/>
    </source>
</evidence>
<dbReference type="Pfam" id="PF02537">
    <property type="entry name" value="CRCB"/>
    <property type="match status" value="1"/>
</dbReference>
<keyword evidence="6" id="KW-0406">Ion transport</keyword>
<dbReference type="STRING" id="797515.HMPREF9103_01738"/>
<dbReference type="GO" id="GO:0005886">
    <property type="term" value="C:plasma membrane"/>
    <property type="evidence" value="ECO:0007669"/>
    <property type="project" value="UniProtKB-SubCell"/>
</dbReference>
<dbReference type="EMBL" id="AGEY01000089">
    <property type="protein sequence ID" value="EHL97996.1"/>
    <property type="molecule type" value="Genomic_DNA"/>
</dbReference>
<feature type="non-terminal residue" evidence="11">
    <location>
        <position position="1"/>
    </location>
</feature>
<feature type="transmembrane region" description="Helical" evidence="10">
    <location>
        <begin position="23"/>
        <end position="47"/>
    </location>
</feature>
<evidence type="ECO:0000313" key="11">
    <source>
        <dbReference type="EMBL" id="EHL97996.1"/>
    </source>
</evidence>
<evidence type="ECO:0000256" key="10">
    <source>
        <dbReference type="RuleBase" id="RU004340"/>
    </source>
</evidence>
<dbReference type="InterPro" id="IPR003691">
    <property type="entry name" value="FluC"/>
</dbReference>
<dbReference type="Proteomes" id="UP000004625">
    <property type="component" value="Unassembled WGS sequence"/>
</dbReference>
<comment type="caution">
    <text evidence="10">Lacks conserved residue(s) required for the propagation of feature annotation.</text>
</comment>
<dbReference type="RefSeq" id="WP_008213070.1">
    <property type="nucleotide sequence ID" value="NZ_JH414975.1"/>
</dbReference>
<evidence type="ECO:0000256" key="7">
    <source>
        <dbReference type="ARBA" id="ARBA00035120"/>
    </source>
</evidence>
<comment type="subcellular location">
    <subcellularLocation>
        <location evidence="1">Cell membrane</location>
        <topology evidence="1">Multi-pass membrane protein</topology>
    </subcellularLocation>
</comment>
<comment type="function">
    <text evidence="9">Fluoride-specific ion channel. Important for reducing fluoride concentration in the cell, thus reducing its toxicity.</text>
</comment>
<dbReference type="PATRIC" id="fig|797515.3.peg.1602"/>
<dbReference type="HOGENOM" id="CLU_2474166_0_0_9"/>
<comment type="caution">
    <text evidence="11">The sequence shown here is derived from an EMBL/GenBank/DDBJ whole genome shotgun (WGS) entry which is preliminary data.</text>
</comment>
<evidence type="ECO:0000256" key="3">
    <source>
        <dbReference type="ARBA" id="ARBA00022692"/>
    </source>
</evidence>
<evidence type="ECO:0000256" key="1">
    <source>
        <dbReference type="ARBA" id="ARBA00004651"/>
    </source>
</evidence>
<proteinExistence type="inferred from homology"/>
<reference evidence="11 12" key="1">
    <citation type="submission" date="2011-09" db="EMBL/GenBank/DDBJ databases">
        <authorList>
            <person name="Weinstock G."/>
            <person name="Sodergren E."/>
            <person name="Clifton S."/>
            <person name="Fulton L."/>
            <person name="Fulton B."/>
            <person name="Courtney L."/>
            <person name="Fronick C."/>
            <person name="Harrison M."/>
            <person name="Strong C."/>
            <person name="Farmer C."/>
            <person name="Delahaunty K."/>
            <person name="Markovic C."/>
            <person name="Hall O."/>
            <person name="Minx P."/>
            <person name="Tomlinson C."/>
            <person name="Mitreva M."/>
            <person name="Hou S."/>
            <person name="Chen J."/>
            <person name="Wollam A."/>
            <person name="Pepin K.H."/>
            <person name="Johnson M."/>
            <person name="Bhonagiri V."/>
            <person name="Zhang X."/>
            <person name="Suruliraj S."/>
            <person name="Warren W."/>
            <person name="Chinwalla A."/>
            <person name="Mardis E.R."/>
            <person name="Wilson R.K."/>
        </authorList>
    </citation>
    <scope>NUCLEOTIDE SEQUENCE [LARGE SCALE GENOMIC DNA]</scope>
    <source>
        <strain evidence="11 12">F0439</strain>
    </source>
</reference>
<keyword evidence="6" id="KW-0407">Ion channel</keyword>
<keyword evidence="4 10" id="KW-1133">Transmembrane helix</keyword>
<keyword evidence="2" id="KW-1003">Cell membrane</keyword>
<dbReference type="AlphaFoldDB" id="G9ZPT3"/>
<comment type="catalytic activity">
    <reaction evidence="8">
        <text>fluoride(in) = fluoride(out)</text>
        <dbReference type="Rhea" id="RHEA:76159"/>
        <dbReference type="ChEBI" id="CHEBI:17051"/>
    </reaction>
    <physiologicalReaction direction="left-to-right" evidence="8">
        <dbReference type="Rhea" id="RHEA:76160"/>
    </physiologicalReaction>
</comment>
<name>G9ZPT3_9LACO</name>
<evidence type="ECO:0000313" key="12">
    <source>
        <dbReference type="Proteomes" id="UP000004625"/>
    </source>
</evidence>
<evidence type="ECO:0000256" key="8">
    <source>
        <dbReference type="ARBA" id="ARBA00035585"/>
    </source>
</evidence>
<accession>G9ZPT3</accession>
<feature type="transmembrane region" description="Helical" evidence="10">
    <location>
        <begin position="54"/>
        <end position="78"/>
    </location>
</feature>
<protein>
    <recommendedName>
        <fullName evidence="10">Fluoride-specific ion channel</fullName>
    </recommendedName>
</protein>
<comment type="similarity">
    <text evidence="7 10">Belongs to the fluoride channel Fluc/FEX (TC 1.A.43) family.</text>
</comment>
<evidence type="ECO:0000256" key="6">
    <source>
        <dbReference type="ARBA" id="ARBA00023303"/>
    </source>
</evidence>
<keyword evidence="12" id="KW-1185">Reference proteome</keyword>